<evidence type="ECO:0000256" key="1">
    <source>
        <dbReference type="SAM" id="MobiDB-lite"/>
    </source>
</evidence>
<evidence type="ECO:0000313" key="2">
    <source>
        <dbReference type="EMBL" id="EFC47326.1"/>
    </source>
</evidence>
<protein>
    <submittedName>
        <fullName evidence="2">Predicted protein</fullName>
    </submittedName>
</protein>
<sequence length="197" mass="23187">MFLSDEIDKAVRGIDDEDEDSKHTRSFVSWRPYNRFYAEGTEELFTNIPTGRSPLVMAAPSADRQTMLKDLDSERKPLPIEYQAMRRSHLKLVGRQLKEFEQDQLKKMSNNQTVENERQETTQSIQQRYLKSSNKAPLIVPKNDYNEPSYVSQDLRIGAYQRYQPLDKKTSVKKQLLKFEGDISERRPDLDYKFELD</sequence>
<organism evidence="3">
    <name type="scientific">Naegleria gruberi</name>
    <name type="common">Amoeba</name>
    <dbReference type="NCBI Taxonomy" id="5762"/>
    <lineage>
        <taxon>Eukaryota</taxon>
        <taxon>Discoba</taxon>
        <taxon>Heterolobosea</taxon>
        <taxon>Tetramitia</taxon>
        <taxon>Eutetramitia</taxon>
        <taxon>Vahlkampfiidae</taxon>
        <taxon>Naegleria</taxon>
    </lineage>
</organism>
<dbReference type="Proteomes" id="UP000006671">
    <property type="component" value="Unassembled WGS sequence"/>
</dbReference>
<gene>
    <name evidence="2" type="ORF">NAEGRDRAFT_47221</name>
</gene>
<dbReference type="EMBL" id="GG738855">
    <property type="protein sequence ID" value="EFC47326.1"/>
    <property type="molecule type" value="Genomic_DNA"/>
</dbReference>
<dbReference type="AlphaFoldDB" id="D2V779"/>
<accession>D2V779</accession>
<dbReference type="KEGG" id="ngr:NAEGRDRAFT_47221"/>
<dbReference type="GeneID" id="8848974"/>
<dbReference type="RefSeq" id="XP_002680070.1">
    <property type="nucleotide sequence ID" value="XM_002680024.1"/>
</dbReference>
<dbReference type="VEuPathDB" id="AmoebaDB:NAEGRDRAFT_47221"/>
<dbReference type="InParanoid" id="D2V779"/>
<dbReference type="OMA" id="DEDSKHT"/>
<feature type="compositionally biased region" description="Basic and acidic residues" evidence="1">
    <location>
        <begin position="1"/>
        <end position="14"/>
    </location>
</feature>
<feature type="region of interest" description="Disordered" evidence="1">
    <location>
        <begin position="1"/>
        <end position="23"/>
    </location>
</feature>
<keyword evidence="3" id="KW-1185">Reference proteome</keyword>
<evidence type="ECO:0000313" key="3">
    <source>
        <dbReference type="Proteomes" id="UP000006671"/>
    </source>
</evidence>
<name>D2V779_NAEGR</name>
<dbReference type="OrthoDB" id="10422860at2759"/>
<proteinExistence type="predicted"/>
<reference evidence="2 3" key="1">
    <citation type="journal article" date="2010" name="Cell">
        <title>The genome of Naegleria gruberi illuminates early eukaryotic versatility.</title>
        <authorList>
            <person name="Fritz-Laylin L.K."/>
            <person name="Prochnik S.E."/>
            <person name="Ginger M.L."/>
            <person name="Dacks J.B."/>
            <person name="Carpenter M.L."/>
            <person name="Field M.C."/>
            <person name="Kuo A."/>
            <person name="Paredez A."/>
            <person name="Chapman J."/>
            <person name="Pham J."/>
            <person name="Shu S."/>
            <person name="Neupane R."/>
            <person name="Cipriano M."/>
            <person name="Mancuso J."/>
            <person name="Tu H."/>
            <person name="Salamov A."/>
            <person name="Lindquist E."/>
            <person name="Shapiro H."/>
            <person name="Lucas S."/>
            <person name="Grigoriev I.V."/>
            <person name="Cande W.Z."/>
            <person name="Fulton C."/>
            <person name="Rokhsar D.S."/>
            <person name="Dawson S.C."/>
        </authorList>
    </citation>
    <scope>NUCLEOTIDE SEQUENCE [LARGE SCALE GENOMIC DNA]</scope>
    <source>
        <strain evidence="2 3">NEG-M</strain>
    </source>
</reference>